<dbReference type="Gene3D" id="3.30.240.20">
    <property type="entry name" value="bsu07140 like domains"/>
    <property type="match status" value="1"/>
</dbReference>
<evidence type="ECO:0000256" key="4">
    <source>
        <dbReference type="ARBA" id="ARBA00022692"/>
    </source>
</evidence>
<feature type="transmembrane region" description="Helical" evidence="7">
    <location>
        <begin position="39"/>
        <end position="58"/>
    </location>
</feature>
<dbReference type="InterPro" id="IPR048454">
    <property type="entry name" value="YetF_N"/>
</dbReference>
<keyword evidence="4 7" id="KW-0812">Transmembrane</keyword>
<dbReference type="RefSeq" id="WP_162459999.1">
    <property type="nucleotide sequence ID" value="NZ_WOGU01000020.1"/>
</dbReference>
<evidence type="ECO:0000259" key="9">
    <source>
        <dbReference type="Pfam" id="PF20730"/>
    </source>
</evidence>
<evidence type="ECO:0000256" key="5">
    <source>
        <dbReference type="ARBA" id="ARBA00022989"/>
    </source>
</evidence>
<feature type="domain" description="YetF C-terminal" evidence="8">
    <location>
        <begin position="87"/>
        <end position="156"/>
    </location>
</feature>
<evidence type="ECO:0000256" key="2">
    <source>
        <dbReference type="ARBA" id="ARBA00006448"/>
    </source>
</evidence>
<evidence type="ECO:0000313" key="11">
    <source>
        <dbReference type="Proteomes" id="UP000436989"/>
    </source>
</evidence>
<dbReference type="EMBL" id="WOGU01000020">
    <property type="protein sequence ID" value="MUN64788.1"/>
    <property type="molecule type" value="Genomic_DNA"/>
</dbReference>
<accession>A0A6N8GPF5</accession>
<dbReference type="Proteomes" id="UP000436989">
    <property type="component" value="Unassembled WGS sequence"/>
</dbReference>
<keyword evidence="5 7" id="KW-1133">Transmembrane helix</keyword>
<evidence type="ECO:0000256" key="6">
    <source>
        <dbReference type="ARBA" id="ARBA00023136"/>
    </source>
</evidence>
<evidence type="ECO:0000256" key="1">
    <source>
        <dbReference type="ARBA" id="ARBA00004651"/>
    </source>
</evidence>
<gene>
    <name evidence="10" type="ORF">GMA12_16850</name>
</gene>
<dbReference type="GO" id="GO:0005886">
    <property type="term" value="C:plasma membrane"/>
    <property type="evidence" value="ECO:0007669"/>
    <property type="project" value="UniProtKB-SubCell"/>
</dbReference>
<proteinExistence type="inferred from homology"/>
<reference evidence="10 11" key="1">
    <citation type="submission" date="2019-12" db="EMBL/GenBank/DDBJ databases">
        <authorList>
            <person name="Shi Y."/>
        </authorList>
    </citation>
    <scope>NUCLEOTIDE SEQUENCE [LARGE SCALE GENOMIC DNA]</scope>
    <source>
        <strain evidence="10 11">JCM 17929</strain>
    </source>
</reference>
<protein>
    <submittedName>
        <fullName evidence="10">DUF421 domain-containing protein</fullName>
    </submittedName>
</protein>
<evidence type="ECO:0000256" key="3">
    <source>
        <dbReference type="ARBA" id="ARBA00022475"/>
    </source>
</evidence>
<dbReference type="PANTHER" id="PTHR34582">
    <property type="entry name" value="UPF0702 TRANSMEMBRANE PROTEIN YCAP"/>
    <property type="match status" value="1"/>
</dbReference>
<comment type="subcellular location">
    <subcellularLocation>
        <location evidence="1">Cell membrane</location>
        <topology evidence="1">Multi-pass membrane protein</topology>
    </subcellularLocation>
</comment>
<comment type="caution">
    <text evidence="10">The sequence shown here is derived from an EMBL/GenBank/DDBJ whole genome shotgun (WGS) entry which is preliminary data.</text>
</comment>
<feature type="transmembrane region" description="Helical" evidence="7">
    <location>
        <begin position="64"/>
        <end position="84"/>
    </location>
</feature>
<dbReference type="InterPro" id="IPR007353">
    <property type="entry name" value="DUF421"/>
</dbReference>
<comment type="similarity">
    <text evidence="2">Belongs to the UPF0702 family.</text>
</comment>
<feature type="transmembrane region" description="Helical" evidence="7">
    <location>
        <begin position="6"/>
        <end position="27"/>
    </location>
</feature>
<evidence type="ECO:0000256" key="7">
    <source>
        <dbReference type="SAM" id="Phobius"/>
    </source>
</evidence>
<keyword evidence="3" id="KW-1003">Cell membrane</keyword>
<organism evidence="10 11">
    <name type="scientific">Kocuria sediminis</name>
    <dbReference type="NCBI Taxonomy" id="1038857"/>
    <lineage>
        <taxon>Bacteria</taxon>
        <taxon>Bacillati</taxon>
        <taxon>Actinomycetota</taxon>
        <taxon>Actinomycetes</taxon>
        <taxon>Micrococcales</taxon>
        <taxon>Micrococcaceae</taxon>
        <taxon>Kocuria</taxon>
    </lineage>
</organism>
<evidence type="ECO:0000313" key="10">
    <source>
        <dbReference type="EMBL" id="MUN64788.1"/>
    </source>
</evidence>
<dbReference type="Pfam" id="PF20730">
    <property type="entry name" value="YetF_N"/>
    <property type="match status" value="1"/>
</dbReference>
<sequence length="172" mass="18229">MWIDSWPAIARILLVGAAAYTVLVVILRASGKRTLGQLNAFDFVVTVSLGSTLATILLSSDVSWAEGATALGLLAGLQFLVAWVSTRWPKVRGVFTAEPALLLADGRIRHDALRANRLTVSELRQAVRMQGAGDLSQVKAVVLETNGKLSVITTSQYGNGSALQDVGGAEQL</sequence>
<keyword evidence="11" id="KW-1185">Reference proteome</keyword>
<dbReference type="Pfam" id="PF04239">
    <property type="entry name" value="DUF421"/>
    <property type="match status" value="1"/>
</dbReference>
<feature type="domain" description="YetF-like N-terminal transmembrane" evidence="9">
    <location>
        <begin position="20"/>
        <end position="83"/>
    </location>
</feature>
<dbReference type="InterPro" id="IPR023090">
    <property type="entry name" value="UPF0702_alpha/beta_dom_sf"/>
</dbReference>
<keyword evidence="6 7" id="KW-0472">Membrane</keyword>
<dbReference type="AlphaFoldDB" id="A0A6N8GPF5"/>
<name>A0A6N8GPF5_9MICC</name>
<dbReference type="PANTHER" id="PTHR34582:SF6">
    <property type="entry name" value="UPF0702 TRANSMEMBRANE PROTEIN YCAP"/>
    <property type="match status" value="1"/>
</dbReference>
<evidence type="ECO:0000259" key="8">
    <source>
        <dbReference type="Pfam" id="PF04239"/>
    </source>
</evidence>